<dbReference type="EMBL" id="JAYMYJ010000029">
    <property type="protein sequence ID" value="MEB4590034.1"/>
    <property type="molecule type" value="Genomic_DNA"/>
</dbReference>
<reference evidence="2" key="1">
    <citation type="submission" date="2023-07" db="EMBL/GenBank/DDBJ databases">
        <title>The carbon used by Thiothrix.</title>
        <authorList>
            <person name="Chen L."/>
        </authorList>
    </citation>
    <scope>NUCLEOTIDE SEQUENCE [LARGE SCALE GENOMIC DNA]</scope>
</reference>
<organism evidence="1 2">
    <name type="scientific">Candidatus Thiothrix phosphatis</name>
    <dbReference type="NCBI Taxonomy" id="3112415"/>
    <lineage>
        <taxon>Bacteria</taxon>
        <taxon>Pseudomonadati</taxon>
        <taxon>Pseudomonadota</taxon>
        <taxon>Gammaproteobacteria</taxon>
        <taxon>Thiotrichales</taxon>
        <taxon>Thiotrichaceae</taxon>
        <taxon>Thiothrix</taxon>
    </lineage>
</organism>
<protein>
    <submittedName>
        <fullName evidence="1">YfjI family protein</fullName>
    </submittedName>
</protein>
<proteinExistence type="predicted"/>
<gene>
    <name evidence="1" type="ORF">VSS37_03490</name>
</gene>
<comment type="caution">
    <text evidence="1">The sequence shown here is derived from an EMBL/GenBank/DDBJ whole genome shotgun (WGS) entry which is preliminary data.</text>
</comment>
<evidence type="ECO:0000313" key="2">
    <source>
        <dbReference type="Proteomes" id="UP001308005"/>
    </source>
</evidence>
<dbReference type="RefSeq" id="WP_324693265.1">
    <property type="nucleotide sequence ID" value="NZ_JAYMYJ010000029.1"/>
</dbReference>
<dbReference type="Proteomes" id="UP001308005">
    <property type="component" value="Unassembled WGS sequence"/>
</dbReference>
<dbReference type="InterPro" id="IPR025048">
    <property type="entry name" value="DUF3987"/>
</dbReference>
<keyword evidence="2" id="KW-1185">Reference proteome</keyword>
<accession>A0ABU6CTB1</accession>
<evidence type="ECO:0000313" key="1">
    <source>
        <dbReference type="EMBL" id="MEB4590034.1"/>
    </source>
</evidence>
<name>A0ABU6CTB1_9GAMM</name>
<dbReference type="Pfam" id="PF13148">
    <property type="entry name" value="DUF3987"/>
    <property type="match status" value="1"/>
</dbReference>
<sequence length="498" mass="54816">MTVPAKILQMATLEQPTAPEPKNDIRDLPDDDAMPVQAFDPDLLPDSVRGFVVDTADRMQCPIDFLAVTAMVGAGALVGRKVLMKPKQLDNWTIAPNLWGANIGRPSAMKSPAINAALQPLRNFEQEQQADHREIIKEIEVQKALMQAGADDRKKRMKEAAKTKNMELAREIMAEESVQEAPTLPRLIVNNATIEKLGELLAQSNNGLLLERDELAGWLANLNSKDGGEDRAFYLELYDRLTPYTFDRIMRGTTMIDHPILSIVGGIQPSKIAGVVRGAVSGEMDDGLIQRFQLMVWPDNEESFSYRDRAPEPRAYAAYMGMMRRLSELPIPEGKAPAWNFTDRAQAAFVEWYTATMQRARSGEIGSAIESHLIKSPKAIAGLALLLELLDGGTSGTAGETATLRALAWAEYLESHARRVYSAGTASATAAAKTILHNKAKLSEVFTAREVWKKGWKGVTQDITEDALDLLIDCGYLMASTTDTGASGRPTTRFTWRA</sequence>